<gene>
    <name evidence="1" type="ORF">QC818_05310</name>
</gene>
<protein>
    <recommendedName>
        <fullName evidence="3">Peptidase family M28</fullName>
    </recommendedName>
</protein>
<keyword evidence="2" id="KW-1185">Reference proteome</keyword>
<accession>A0ABU1FZT3</accession>
<evidence type="ECO:0000313" key="2">
    <source>
        <dbReference type="Proteomes" id="UP001264519"/>
    </source>
</evidence>
<evidence type="ECO:0008006" key="3">
    <source>
        <dbReference type="Google" id="ProtNLM"/>
    </source>
</evidence>
<proteinExistence type="predicted"/>
<sequence length="46" mass="5175">MMLTDTADFRNPHCHGSGDTWDKLDYAVMPRLTPALAETLVQLARD</sequence>
<dbReference type="EMBL" id="JARWAK010000003">
    <property type="protein sequence ID" value="MDR5866204.1"/>
    <property type="molecule type" value="Genomic_DNA"/>
</dbReference>
<comment type="caution">
    <text evidence="1">The sequence shown here is derived from an EMBL/GenBank/DDBJ whole genome shotgun (WGS) entry which is preliminary data.</text>
</comment>
<evidence type="ECO:0000313" key="1">
    <source>
        <dbReference type="EMBL" id="MDR5866204.1"/>
    </source>
</evidence>
<reference evidence="1 2" key="1">
    <citation type="submission" date="2023-04" db="EMBL/GenBank/DDBJ databases">
        <title>A long-awaited taxogenomic arrangement of the family Halomonadaceae.</title>
        <authorList>
            <person name="De La Haba R."/>
            <person name="Chuvochina M."/>
            <person name="Wittouck S."/>
            <person name="Arahal D.R."/>
            <person name="Sanchez-Porro C."/>
            <person name="Hugenholtz P."/>
            <person name="Ventosa A."/>
        </authorList>
    </citation>
    <scope>NUCLEOTIDE SEQUENCE [LARGE SCALE GENOMIC DNA]</scope>
    <source>
        <strain evidence="1 2">DSM 23530</strain>
    </source>
</reference>
<dbReference type="RefSeq" id="WP_309651808.1">
    <property type="nucleotide sequence ID" value="NZ_JARWAK010000003.1"/>
</dbReference>
<dbReference type="Proteomes" id="UP001264519">
    <property type="component" value="Unassembled WGS sequence"/>
</dbReference>
<name>A0ABU1FZT3_9GAMM</name>
<organism evidence="1 2">
    <name type="scientific">Halomonas koreensis</name>
    <dbReference type="NCBI Taxonomy" id="245385"/>
    <lineage>
        <taxon>Bacteria</taxon>
        <taxon>Pseudomonadati</taxon>
        <taxon>Pseudomonadota</taxon>
        <taxon>Gammaproteobacteria</taxon>
        <taxon>Oceanospirillales</taxon>
        <taxon>Halomonadaceae</taxon>
        <taxon>Halomonas</taxon>
    </lineage>
</organism>